<sequence length="256" mass="30190">MIVRERQNAYIMIEQDHHAHISAKMAAGLKDSFFSGKMFKPSVLYAIEKHDYAWKMIDKQPFWNDRKQEPYMFTDFPNPAKTVFYQHGVDEVEKYDPYAALLCSEHYTRFLQHDPEEESRLFVQRERKRQVRIMQLLDDYDDNIFDIHYGLLQFFDGLSLYICMNEPGVTTENEHPFFKDGIPVSPSLPFFHNSKMHVFWKDEQTVVMDEFPFNNPIDIIIQQKSVPKKAIAEKGVINSYLNAEVQQVYICLVGEA</sequence>
<name>A0A1I0Y199_9BACI</name>
<dbReference type="Proteomes" id="UP000198642">
    <property type="component" value="Unassembled WGS sequence"/>
</dbReference>
<dbReference type="Pfam" id="PF13030">
    <property type="entry name" value="DUF3891"/>
    <property type="match status" value="1"/>
</dbReference>
<dbReference type="STRING" id="237679.SAMN04488072_106191"/>
<gene>
    <name evidence="1" type="ORF">SAMN04488072_106191</name>
</gene>
<accession>A0A1I0Y199</accession>
<dbReference type="AlphaFoldDB" id="A0A1I0Y199"/>
<evidence type="ECO:0000313" key="1">
    <source>
        <dbReference type="EMBL" id="SFB07129.1"/>
    </source>
</evidence>
<dbReference type="OrthoDB" id="190426at2"/>
<proteinExistence type="predicted"/>
<dbReference type="InterPro" id="IPR024992">
    <property type="entry name" value="DUF3891"/>
</dbReference>
<evidence type="ECO:0000313" key="2">
    <source>
        <dbReference type="Proteomes" id="UP000198642"/>
    </source>
</evidence>
<keyword evidence="2" id="KW-1185">Reference proteome</keyword>
<organism evidence="1 2">
    <name type="scientific">Lentibacillus halodurans</name>
    <dbReference type="NCBI Taxonomy" id="237679"/>
    <lineage>
        <taxon>Bacteria</taxon>
        <taxon>Bacillati</taxon>
        <taxon>Bacillota</taxon>
        <taxon>Bacilli</taxon>
        <taxon>Bacillales</taxon>
        <taxon>Bacillaceae</taxon>
        <taxon>Lentibacillus</taxon>
    </lineage>
</organism>
<reference evidence="1 2" key="1">
    <citation type="submission" date="2016-10" db="EMBL/GenBank/DDBJ databases">
        <authorList>
            <person name="de Groot N.N."/>
        </authorList>
    </citation>
    <scope>NUCLEOTIDE SEQUENCE [LARGE SCALE GENOMIC DNA]</scope>
    <source>
        <strain evidence="1 2">CGMCC 1.3702</strain>
    </source>
</reference>
<dbReference type="EMBL" id="FOJW01000006">
    <property type="protein sequence ID" value="SFB07129.1"/>
    <property type="molecule type" value="Genomic_DNA"/>
</dbReference>
<dbReference type="RefSeq" id="WP_090236848.1">
    <property type="nucleotide sequence ID" value="NZ_FOJW01000006.1"/>
</dbReference>
<protein>
    <recommendedName>
        <fullName evidence="3">DUF3891 domain-containing protein</fullName>
    </recommendedName>
</protein>
<evidence type="ECO:0008006" key="3">
    <source>
        <dbReference type="Google" id="ProtNLM"/>
    </source>
</evidence>